<evidence type="ECO:0000313" key="8">
    <source>
        <dbReference type="EMBL" id="SDI28809.1"/>
    </source>
</evidence>
<dbReference type="GO" id="GO:0003677">
    <property type="term" value="F:DNA binding"/>
    <property type="evidence" value="ECO:0007669"/>
    <property type="project" value="UniProtKB-KW"/>
</dbReference>
<dbReference type="AlphaFoldDB" id="A0A1G8JC30"/>
<dbReference type="PANTHER" id="PTHR30136:SF24">
    <property type="entry name" value="HTH-TYPE TRANSCRIPTIONAL REPRESSOR ALLR"/>
    <property type="match status" value="1"/>
</dbReference>
<dbReference type="SUPFAM" id="SSF46785">
    <property type="entry name" value="Winged helix' DNA-binding domain"/>
    <property type="match status" value="1"/>
</dbReference>
<dbReference type="InterPro" id="IPR050707">
    <property type="entry name" value="HTH_MetabolicPath_Reg"/>
</dbReference>
<dbReference type="GO" id="GO:0045892">
    <property type="term" value="P:negative regulation of DNA-templated transcription"/>
    <property type="evidence" value="ECO:0007669"/>
    <property type="project" value="UniProtKB-ARBA"/>
</dbReference>
<dbReference type="Pfam" id="PF09339">
    <property type="entry name" value="HTH_IclR"/>
    <property type="match status" value="1"/>
</dbReference>
<dbReference type="FunFam" id="1.10.10.10:FF:000056">
    <property type="entry name" value="IclR family transcriptional regulator"/>
    <property type="match status" value="1"/>
</dbReference>
<proteinExistence type="predicted"/>
<dbReference type="Proteomes" id="UP000199050">
    <property type="component" value="Unassembled WGS sequence"/>
</dbReference>
<dbReference type="Gene3D" id="3.30.450.40">
    <property type="match status" value="1"/>
</dbReference>
<dbReference type="STRING" id="1174501.SAMN05216192_104150"/>
<evidence type="ECO:0000256" key="5">
    <source>
        <dbReference type="ARBA" id="ARBA00070406"/>
    </source>
</evidence>
<dbReference type="PANTHER" id="PTHR30136">
    <property type="entry name" value="HELIX-TURN-HELIX TRANSCRIPTIONAL REGULATOR, ICLR FAMILY"/>
    <property type="match status" value="1"/>
</dbReference>
<dbReference type="PROSITE" id="PS51078">
    <property type="entry name" value="ICLR_ED"/>
    <property type="match status" value="1"/>
</dbReference>
<dbReference type="InterPro" id="IPR014757">
    <property type="entry name" value="Tscrpt_reg_IclR_C"/>
</dbReference>
<dbReference type="Gene3D" id="1.10.10.10">
    <property type="entry name" value="Winged helix-like DNA-binding domain superfamily/Winged helix DNA-binding domain"/>
    <property type="match status" value="1"/>
</dbReference>
<dbReference type="SUPFAM" id="SSF55781">
    <property type="entry name" value="GAF domain-like"/>
    <property type="match status" value="1"/>
</dbReference>
<keyword evidence="2" id="KW-0238">DNA-binding</keyword>
<evidence type="ECO:0000313" key="9">
    <source>
        <dbReference type="Proteomes" id="UP000199050"/>
    </source>
</evidence>
<dbReference type="Pfam" id="PF01614">
    <property type="entry name" value="IclR_C"/>
    <property type="match status" value="1"/>
</dbReference>
<dbReference type="InterPro" id="IPR005471">
    <property type="entry name" value="Tscrpt_reg_IclR_N"/>
</dbReference>
<protein>
    <recommendedName>
        <fullName evidence="5">Glycerol operon regulatory protein</fullName>
    </recommendedName>
</protein>
<dbReference type="EMBL" id="FNDX01000004">
    <property type="protein sequence ID" value="SDI28809.1"/>
    <property type="molecule type" value="Genomic_DNA"/>
</dbReference>
<keyword evidence="3" id="KW-0804">Transcription</keyword>
<dbReference type="RefSeq" id="WP_167360606.1">
    <property type="nucleotide sequence ID" value="NZ_CBCSKY010000004.1"/>
</dbReference>
<evidence type="ECO:0000259" key="6">
    <source>
        <dbReference type="PROSITE" id="PS51077"/>
    </source>
</evidence>
<evidence type="ECO:0000256" key="1">
    <source>
        <dbReference type="ARBA" id="ARBA00023015"/>
    </source>
</evidence>
<evidence type="ECO:0000256" key="2">
    <source>
        <dbReference type="ARBA" id="ARBA00023125"/>
    </source>
</evidence>
<dbReference type="SMART" id="SM00346">
    <property type="entry name" value="HTH_ICLR"/>
    <property type="match status" value="1"/>
</dbReference>
<dbReference type="InterPro" id="IPR029016">
    <property type="entry name" value="GAF-like_dom_sf"/>
</dbReference>
<sequence>MESESKPKTKPKLETAHRMLLLLECFTDAKPEWGVTELSEELDCYKSVVHRMLSTLEERGYVTQNPVNKKYSLGLKLFELGMVVARGMNLRTLSKPELKTLAEQTGETVLLTVVDGHSGVCIEKFESHESIKSTSQLGKRVPLYGGAPTKLLMAFLQEQEQEEIIAAGLHAFSPFTETDPDTLREALAQIRKQDYSWTFQEVDMGSVGIAFPVRNHENQVVASISVLGPQFRMEDKMEKCHECCRQAAQTISLKLGSKWVYEARIAEV</sequence>
<feature type="domain" description="HTH iclR-type" evidence="6">
    <location>
        <begin position="13"/>
        <end position="75"/>
    </location>
</feature>
<comment type="function">
    <text evidence="4">May be an activator protein for the gylABX operon.</text>
</comment>
<organism evidence="8 9">
    <name type="scientific">Paenibacillus typhae</name>
    <dbReference type="NCBI Taxonomy" id="1174501"/>
    <lineage>
        <taxon>Bacteria</taxon>
        <taxon>Bacillati</taxon>
        <taxon>Bacillota</taxon>
        <taxon>Bacilli</taxon>
        <taxon>Bacillales</taxon>
        <taxon>Paenibacillaceae</taxon>
        <taxon>Paenibacillus</taxon>
    </lineage>
</organism>
<keyword evidence="9" id="KW-1185">Reference proteome</keyword>
<gene>
    <name evidence="8" type="ORF">SAMN05216192_104150</name>
</gene>
<accession>A0A1G8JC30</accession>
<dbReference type="InterPro" id="IPR036388">
    <property type="entry name" value="WH-like_DNA-bd_sf"/>
</dbReference>
<evidence type="ECO:0000259" key="7">
    <source>
        <dbReference type="PROSITE" id="PS51078"/>
    </source>
</evidence>
<dbReference type="GO" id="GO:0003700">
    <property type="term" value="F:DNA-binding transcription factor activity"/>
    <property type="evidence" value="ECO:0007669"/>
    <property type="project" value="TreeGrafter"/>
</dbReference>
<dbReference type="PROSITE" id="PS51077">
    <property type="entry name" value="HTH_ICLR"/>
    <property type="match status" value="1"/>
</dbReference>
<reference evidence="9" key="1">
    <citation type="submission" date="2016-10" db="EMBL/GenBank/DDBJ databases">
        <authorList>
            <person name="Varghese N."/>
            <person name="Submissions S."/>
        </authorList>
    </citation>
    <scope>NUCLEOTIDE SEQUENCE [LARGE SCALE GENOMIC DNA]</scope>
    <source>
        <strain evidence="9">CGMCC 1.11012</strain>
    </source>
</reference>
<name>A0A1G8JC30_9BACL</name>
<evidence type="ECO:0000256" key="3">
    <source>
        <dbReference type="ARBA" id="ARBA00023163"/>
    </source>
</evidence>
<keyword evidence="1" id="KW-0805">Transcription regulation</keyword>
<dbReference type="InterPro" id="IPR036390">
    <property type="entry name" value="WH_DNA-bd_sf"/>
</dbReference>
<feature type="domain" description="IclR-ED" evidence="7">
    <location>
        <begin position="76"/>
        <end position="257"/>
    </location>
</feature>
<evidence type="ECO:0000256" key="4">
    <source>
        <dbReference type="ARBA" id="ARBA00058938"/>
    </source>
</evidence>